<sequence>MLKKPFSLKRYTNLSAPARVLRDAGMLDSIDLPPEIRNLQPRKKGGDADYDNILDGLPSDAELRLAHGQGKKITAFELEKDKNLVGTLTPSQVAKIDLEEIPAVLAVVRKSKDGPQAQTLEALSKRFAEYVRSKSEDYDSPDKKLLKYMTAAEVSKLPATVLAYFIDHRQTSKLPPDDKLTGGTSKIDVPELAAIGQGVADLPPNEVEKLTPVALESAIQVIQGTSDDDDDGLKQRACLTPDQRKAWRKKIIENYGDPASWDPSTVSTLCCALGLLEEGDLRTIAPDALVTCQCVSDSKPPSHLAELKKALEANCKHELGEDVVEHPKKVVERVKSELTFDLDDLESQIITRRRRRSVDNLNCFKVRLTGSGSAFSKEQLETLDENELDNCLYELGVDPLTVDNARVIWKKLLASRNNQVKAEDVQNAGHILSGITINDVNELDLADPDIVLAFGKPLGLSKNVLEKLAMRLEQVKEKSVTQFDSEELVVTNNILCGFSSEQLTEIDADLLREALPVLKSIDPSCEQTRLAALAAVTVKADAFGDPKNWTSADVRGVGTILNGLPLSLVNTIPAESFLGVTPTVAAAMPETLLKELSAEQIANIPRFSAQAMSAEQVDAFGEEARDTLLSVIKGPTSSNGFSIQPQSQAFFLTATTLLIFRTAISYNVL</sequence>
<keyword evidence="2" id="KW-0325">Glycoprotein</keyword>
<keyword evidence="1" id="KW-0732">Signal</keyword>
<evidence type="ECO:0000256" key="2">
    <source>
        <dbReference type="ARBA" id="ARBA00023180"/>
    </source>
</evidence>
<reference evidence="3 4" key="1">
    <citation type="journal article" date="2016" name="Genome Biol. Evol.">
        <title>Gene Family Evolution Reflects Adaptation to Soil Environmental Stressors in the Genome of the Collembolan Orchesella cincta.</title>
        <authorList>
            <person name="Faddeeva-Vakhrusheva A."/>
            <person name="Derks M.F."/>
            <person name="Anvar S.Y."/>
            <person name="Agamennone V."/>
            <person name="Suring W."/>
            <person name="Smit S."/>
            <person name="van Straalen N.M."/>
            <person name="Roelofs D."/>
        </authorList>
    </citation>
    <scope>NUCLEOTIDE SEQUENCE [LARGE SCALE GENOMIC DNA]</scope>
    <source>
        <tissue evidence="3">Mixed pool</tissue>
    </source>
</reference>
<dbReference type="OMA" id="ANCKHEL"/>
<name>A0A1D2N3T3_ORCCI</name>
<dbReference type="Proteomes" id="UP000094527">
    <property type="component" value="Unassembled WGS sequence"/>
</dbReference>
<evidence type="ECO:0000256" key="1">
    <source>
        <dbReference type="ARBA" id="ARBA00022729"/>
    </source>
</evidence>
<organism evidence="3 4">
    <name type="scientific">Orchesella cincta</name>
    <name type="common">Springtail</name>
    <name type="synonym">Podura cincta</name>
    <dbReference type="NCBI Taxonomy" id="48709"/>
    <lineage>
        <taxon>Eukaryota</taxon>
        <taxon>Metazoa</taxon>
        <taxon>Ecdysozoa</taxon>
        <taxon>Arthropoda</taxon>
        <taxon>Hexapoda</taxon>
        <taxon>Collembola</taxon>
        <taxon>Entomobryomorpha</taxon>
        <taxon>Entomobryoidea</taxon>
        <taxon>Orchesellidae</taxon>
        <taxon>Orchesellinae</taxon>
        <taxon>Orchesella</taxon>
    </lineage>
</organism>
<dbReference type="PANTHER" id="PTHR23412">
    <property type="entry name" value="STEREOCILIN RELATED"/>
    <property type="match status" value="1"/>
</dbReference>
<comment type="caution">
    <text evidence="3">The sequence shown here is derived from an EMBL/GenBank/DDBJ whole genome shotgun (WGS) entry which is preliminary data.</text>
</comment>
<proteinExistence type="predicted"/>
<evidence type="ECO:0000313" key="3">
    <source>
        <dbReference type="EMBL" id="ODM99724.1"/>
    </source>
</evidence>
<dbReference type="InterPro" id="IPR026664">
    <property type="entry name" value="Stereocilin-rel"/>
</dbReference>
<dbReference type="PANTHER" id="PTHR23412:SF17">
    <property type="entry name" value="OTOANCORIN"/>
    <property type="match status" value="1"/>
</dbReference>
<keyword evidence="4" id="KW-1185">Reference proteome</keyword>
<gene>
    <name evidence="3" type="ORF">Ocin01_06955</name>
</gene>
<dbReference type="EMBL" id="LJIJ01000259">
    <property type="protein sequence ID" value="ODM99724.1"/>
    <property type="molecule type" value="Genomic_DNA"/>
</dbReference>
<evidence type="ECO:0000313" key="4">
    <source>
        <dbReference type="Proteomes" id="UP000094527"/>
    </source>
</evidence>
<dbReference type="GO" id="GO:0007160">
    <property type="term" value="P:cell-matrix adhesion"/>
    <property type="evidence" value="ECO:0007669"/>
    <property type="project" value="TreeGrafter"/>
</dbReference>
<dbReference type="STRING" id="48709.A0A1D2N3T3"/>
<dbReference type="GO" id="GO:0009986">
    <property type="term" value="C:cell surface"/>
    <property type="evidence" value="ECO:0007669"/>
    <property type="project" value="TreeGrafter"/>
</dbReference>
<dbReference type="AlphaFoldDB" id="A0A1D2N3T3"/>
<accession>A0A1D2N3T3</accession>
<protein>
    <submittedName>
        <fullName evidence="3">Stereocilin</fullName>
    </submittedName>
</protein>
<dbReference type="OrthoDB" id="8195838at2759"/>